<dbReference type="GO" id="GO:0140825">
    <property type="term" value="F:lactoperoxidase activity"/>
    <property type="evidence" value="ECO:0007669"/>
    <property type="project" value="UniProtKB-EC"/>
</dbReference>
<reference evidence="14" key="1">
    <citation type="submission" date="2025-08" db="UniProtKB">
        <authorList>
            <consortium name="RefSeq"/>
        </authorList>
    </citation>
    <scope>IDENTIFICATION</scope>
    <source>
        <tissue evidence="14">Fruit stalk</tissue>
    </source>
</reference>
<evidence type="ECO:0000256" key="2">
    <source>
        <dbReference type="ARBA" id="ARBA00001970"/>
    </source>
</evidence>
<dbReference type="InterPro" id="IPR002016">
    <property type="entry name" value="Haem_peroxidase"/>
</dbReference>
<dbReference type="PRINTS" id="PR00458">
    <property type="entry name" value="PEROXIDASE"/>
</dbReference>
<evidence type="ECO:0000313" key="14">
    <source>
        <dbReference type="RefSeq" id="XP_022748100.1"/>
    </source>
</evidence>
<sequence>MFDDNATFIGEKTALTSNNSVRGFDVVDDLKAKFKVSTQLMIRLSKGGCSLGKEERVAGFGIRKLDLPNAMTTLGGPSWKVKRGRRDFTTASKAAANNFIPGPNFYIIALLSSFAAQGLSLQDLAQRDVDRKIKGKPYDQSFSLIDHVQTLLARQGAQRFKHTSTMTLNIGPSFAKSLQLKCPKRGKDDWPQTLDFQTPTRFDNLYFHNLLKMKGLIRSDQGFFIGTSVDSLVTKKFWRDKDQLRKTHLKLPTVNINITRGSLDCEGTSGFQQKPQ</sequence>
<dbReference type="GO" id="GO:0020037">
    <property type="term" value="F:heme binding"/>
    <property type="evidence" value="ECO:0007669"/>
    <property type="project" value="InterPro"/>
</dbReference>
<dbReference type="InterPro" id="IPR000823">
    <property type="entry name" value="Peroxidase_pln"/>
</dbReference>
<feature type="binding site" evidence="10">
    <location>
        <position position="195"/>
    </location>
    <ligand>
        <name>Ca(2+)</name>
        <dbReference type="ChEBI" id="CHEBI:29108"/>
        <label>2</label>
    </ligand>
</feature>
<proteinExistence type="inferred from homology"/>
<dbReference type="PROSITE" id="PS50873">
    <property type="entry name" value="PEROXIDASE_4"/>
    <property type="match status" value="1"/>
</dbReference>
<evidence type="ECO:0000256" key="6">
    <source>
        <dbReference type="ARBA" id="ARBA00022723"/>
    </source>
</evidence>
<organism evidence="13 14">
    <name type="scientific">Durio zibethinus</name>
    <name type="common">Durian</name>
    <dbReference type="NCBI Taxonomy" id="66656"/>
    <lineage>
        <taxon>Eukaryota</taxon>
        <taxon>Viridiplantae</taxon>
        <taxon>Streptophyta</taxon>
        <taxon>Embryophyta</taxon>
        <taxon>Tracheophyta</taxon>
        <taxon>Spermatophyta</taxon>
        <taxon>Magnoliopsida</taxon>
        <taxon>eudicotyledons</taxon>
        <taxon>Gunneridae</taxon>
        <taxon>Pentapetalae</taxon>
        <taxon>rosids</taxon>
        <taxon>malvids</taxon>
        <taxon>Malvales</taxon>
        <taxon>Malvaceae</taxon>
        <taxon>Helicteroideae</taxon>
        <taxon>Durio</taxon>
    </lineage>
</organism>
<protein>
    <recommendedName>
        <fullName evidence="3">peroxidase</fullName>
        <ecNumber evidence="3">1.11.1.7</ecNumber>
    </recommendedName>
</protein>
<dbReference type="SUPFAM" id="SSF48113">
    <property type="entry name" value="Heme-dependent peroxidases"/>
    <property type="match status" value="1"/>
</dbReference>
<feature type="binding site" evidence="10">
    <location>
        <position position="11"/>
    </location>
    <ligand>
        <name>Ca(2+)</name>
        <dbReference type="ChEBI" id="CHEBI:29108"/>
        <label>1</label>
    </ligand>
</feature>
<dbReference type="OrthoDB" id="2113341at2759"/>
<evidence type="ECO:0000256" key="1">
    <source>
        <dbReference type="ARBA" id="ARBA00000189"/>
    </source>
</evidence>
<dbReference type="GO" id="GO:0046872">
    <property type="term" value="F:metal ion binding"/>
    <property type="evidence" value="ECO:0007669"/>
    <property type="project" value="UniProtKB-KW"/>
</dbReference>
<feature type="domain" description="Plant heme peroxidase family profile" evidence="12">
    <location>
        <begin position="1"/>
        <end position="246"/>
    </location>
</feature>
<dbReference type="AlphaFoldDB" id="A0A6P5Z696"/>
<keyword evidence="4" id="KW-0575">Peroxidase</keyword>
<evidence type="ECO:0000256" key="4">
    <source>
        <dbReference type="ARBA" id="ARBA00022559"/>
    </source>
</evidence>
<evidence type="ECO:0000256" key="3">
    <source>
        <dbReference type="ARBA" id="ARBA00012313"/>
    </source>
</evidence>
<dbReference type="EC" id="1.11.1.7" evidence="3"/>
<dbReference type="Gene3D" id="1.10.420.10">
    <property type="entry name" value="Peroxidase, domain 2"/>
    <property type="match status" value="1"/>
</dbReference>
<dbReference type="Proteomes" id="UP000515121">
    <property type="component" value="Unplaced"/>
</dbReference>
<feature type="binding site" evidence="10">
    <location>
        <position position="198"/>
    </location>
    <ligand>
        <name>Ca(2+)</name>
        <dbReference type="ChEBI" id="CHEBI:29108"/>
        <label>2</label>
    </ligand>
</feature>
<dbReference type="GO" id="GO:0006979">
    <property type="term" value="P:response to oxidative stress"/>
    <property type="evidence" value="ECO:0007669"/>
    <property type="project" value="InterPro"/>
</dbReference>
<evidence type="ECO:0000256" key="5">
    <source>
        <dbReference type="ARBA" id="ARBA00022617"/>
    </source>
</evidence>
<dbReference type="Pfam" id="PF00141">
    <property type="entry name" value="peroxidase"/>
    <property type="match status" value="2"/>
</dbReference>
<gene>
    <name evidence="14" type="primary">LOC111297732</name>
</gene>
<keyword evidence="8" id="KW-0408">Iron</keyword>
<evidence type="ECO:0000256" key="11">
    <source>
        <dbReference type="RuleBase" id="RU004241"/>
    </source>
</evidence>
<evidence type="ECO:0000256" key="9">
    <source>
        <dbReference type="PIRSR" id="PIRSR600823-2"/>
    </source>
</evidence>
<feature type="binding site" evidence="10">
    <location>
        <position position="203"/>
    </location>
    <ligand>
        <name>Ca(2+)</name>
        <dbReference type="ChEBI" id="CHEBI:29108"/>
        <label>2</label>
    </ligand>
</feature>
<evidence type="ECO:0000256" key="7">
    <source>
        <dbReference type="ARBA" id="ARBA00023002"/>
    </source>
</evidence>
<keyword evidence="13" id="KW-1185">Reference proteome</keyword>
<comment type="catalytic activity">
    <reaction evidence="1">
        <text>2 a phenolic donor + H2O2 = 2 a phenolic radical donor + 2 H2O</text>
        <dbReference type="Rhea" id="RHEA:56136"/>
        <dbReference type="ChEBI" id="CHEBI:15377"/>
        <dbReference type="ChEBI" id="CHEBI:16240"/>
        <dbReference type="ChEBI" id="CHEBI:139520"/>
        <dbReference type="ChEBI" id="CHEBI:139521"/>
        <dbReference type="EC" id="1.11.1.7"/>
    </reaction>
</comment>
<keyword evidence="6 10" id="KW-0479">Metal-binding</keyword>
<accession>A0A6P5Z696</accession>
<name>A0A6P5Z696_DURZI</name>
<evidence type="ECO:0000313" key="13">
    <source>
        <dbReference type="Proteomes" id="UP000515121"/>
    </source>
</evidence>
<comment type="similarity">
    <text evidence="11">Belongs to the peroxidase family.</text>
</comment>
<dbReference type="InterPro" id="IPR010255">
    <property type="entry name" value="Haem_peroxidase_sf"/>
</dbReference>
<keyword evidence="7" id="KW-0560">Oxidoreductase</keyword>
<comment type="cofactor">
    <cofactor evidence="10">
        <name>Ca(2+)</name>
        <dbReference type="ChEBI" id="CHEBI:29108"/>
    </cofactor>
    <text evidence="10">Binds 2 calcium ions per subunit.</text>
</comment>
<dbReference type="GeneID" id="111297732"/>
<comment type="cofactor">
    <cofactor evidence="2">
        <name>heme b</name>
        <dbReference type="ChEBI" id="CHEBI:60344"/>
    </cofactor>
</comment>
<keyword evidence="10" id="KW-0106">Calcium</keyword>
<feature type="binding site" evidence="9">
    <location>
        <position position="101"/>
    </location>
    <ligand>
        <name>substrate</name>
    </ligand>
</feature>
<evidence type="ECO:0000259" key="12">
    <source>
        <dbReference type="PROSITE" id="PS50873"/>
    </source>
</evidence>
<keyword evidence="5" id="KW-0349">Heme</keyword>
<dbReference type="RefSeq" id="XP_022748100.1">
    <property type="nucleotide sequence ID" value="XM_022892365.1"/>
</dbReference>
<dbReference type="Gene3D" id="1.10.520.10">
    <property type="match status" value="1"/>
</dbReference>
<dbReference type="KEGG" id="dzi:111297732"/>
<dbReference type="PANTHER" id="PTHR31388">
    <property type="entry name" value="PEROXIDASE 72-RELATED"/>
    <property type="match status" value="1"/>
</dbReference>
<dbReference type="PANTHER" id="PTHR31388:SF263">
    <property type="entry name" value="PEROXIDASE"/>
    <property type="match status" value="1"/>
</dbReference>
<evidence type="ECO:0000256" key="8">
    <source>
        <dbReference type="ARBA" id="ARBA00023004"/>
    </source>
</evidence>
<dbReference type="PRINTS" id="PR00461">
    <property type="entry name" value="PLPEROXIDASE"/>
</dbReference>
<evidence type="ECO:0000256" key="10">
    <source>
        <dbReference type="PIRSR" id="PIRSR600823-3"/>
    </source>
</evidence>